<comment type="caution">
    <text evidence="3">The sequence shown here is derived from an EMBL/GenBank/DDBJ whole genome shotgun (WGS) entry which is preliminary data.</text>
</comment>
<evidence type="ECO:0000256" key="1">
    <source>
        <dbReference type="SAM" id="Coils"/>
    </source>
</evidence>
<reference evidence="3 4" key="1">
    <citation type="journal article" date="2018" name="Front. Plant Sci.">
        <title>Red Clover (Trifolium pratense) and Zigzag Clover (T. medium) - A Picture of Genomic Similarities and Differences.</title>
        <authorList>
            <person name="Dluhosova J."/>
            <person name="Istvanek J."/>
            <person name="Nedelnik J."/>
            <person name="Repkova J."/>
        </authorList>
    </citation>
    <scope>NUCLEOTIDE SEQUENCE [LARGE SCALE GENOMIC DNA]</scope>
    <source>
        <strain evidence="4">cv. 10/8</strain>
        <tissue evidence="3">Leaf</tissue>
    </source>
</reference>
<evidence type="ECO:0000256" key="2">
    <source>
        <dbReference type="SAM" id="MobiDB-lite"/>
    </source>
</evidence>
<dbReference type="Proteomes" id="UP000265520">
    <property type="component" value="Unassembled WGS sequence"/>
</dbReference>
<accession>A0A392RPU8</accession>
<protein>
    <submittedName>
        <fullName evidence="3">Uncharacterized protein</fullName>
    </submittedName>
</protein>
<name>A0A392RPU8_9FABA</name>
<evidence type="ECO:0000313" key="4">
    <source>
        <dbReference type="Proteomes" id="UP000265520"/>
    </source>
</evidence>
<feature type="coiled-coil region" evidence="1">
    <location>
        <begin position="58"/>
        <end position="85"/>
    </location>
</feature>
<feature type="non-terminal residue" evidence="3">
    <location>
        <position position="1"/>
    </location>
</feature>
<keyword evidence="1" id="KW-0175">Coiled coil</keyword>
<organism evidence="3 4">
    <name type="scientific">Trifolium medium</name>
    <dbReference type="NCBI Taxonomy" id="97028"/>
    <lineage>
        <taxon>Eukaryota</taxon>
        <taxon>Viridiplantae</taxon>
        <taxon>Streptophyta</taxon>
        <taxon>Embryophyta</taxon>
        <taxon>Tracheophyta</taxon>
        <taxon>Spermatophyta</taxon>
        <taxon>Magnoliopsida</taxon>
        <taxon>eudicotyledons</taxon>
        <taxon>Gunneridae</taxon>
        <taxon>Pentapetalae</taxon>
        <taxon>rosids</taxon>
        <taxon>fabids</taxon>
        <taxon>Fabales</taxon>
        <taxon>Fabaceae</taxon>
        <taxon>Papilionoideae</taxon>
        <taxon>50 kb inversion clade</taxon>
        <taxon>NPAAA clade</taxon>
        <taxon>Hologalegina</taxon>
        <taxon>IRL clade</taxon>
        <taxon>Trifolieae</taxon>
        <taxon>Trifolium</taxon>
    </lineage>
</organism>
<keyword evidence="4" id="KW-1185">Reference proteome</keyword>
<sequence length="125" mass="14236">KKEHEEALEKAKNHYAGEMEGLKKKHAEEKGLLEKDVRLLILTRNAFMVSLFQTGRNVWELEADVEDLEEANDGLKQSMADKYVEGFWSSIDHVKALFPDLDQATLAQVDVLKKVEDGKLVSRIP</sequence>
<proteinExistence type="predicted"/>
<evidence type="ECO:0000313" key="3">
    <source>
        <dbReference type="EMBL" id="MCI38688.1"/>
    </source>
</evidence>
<feature type="region of interest" description="Disordered" evidence="2">
    <location>
        <begin position="1"/>
        <end position="22"/>
    </location>
</feature>
<dbReference type="EMBL" id="LXQA010258629">
    <property type="protein sequence ID" value="MCI38688.1"/>
    <property type="molecule type" value="Genomic_DNA"/>
</dbReference>
<feature type="non-terminal residue" evidence="3">
    <location>
        <position position="125"/>
    </location>
</feature>
<dbReference type="AlphaFoldDB" id="A0A392RPU8"/>